<evidence type="ECO:0000313" key="2">
    <source>
        <dbReference type="EMBL" id="KAF5934394.1"/>
    </source>
</evidence>
<feature type="compositionally biased region" description="Basic and acidic residues" evidence="1">
    <location>
        <begin position="43"/>
        <end position="52"/>
    </location>
</feature>
<sequence length="52" mass="5763">MCLYKKEGEAQLRGGSEEKKSQKGKGKGRKKKGPAERKKRKSLRESKGNEGG</sequence>
<proteinExistence type="predicted"/>
<dbReference type="AlphaFoldDB" id="A0A7J7G4Y4"/>
<reference evidence="2 3" key="2">
    <citation type="submission" date="2020-07" db="EMBL/GenBank/DDBJ databases">
        <title>Genome assembly of wild tea tree DASZ reveals pedigree and selection history of tea varieties.</title>
        <authorList>
            <person name="Zhang W."/>
        </authorList>
    </citation>
    <scope>NUCLEOTIDE SEQUENCE [LARGE SCALE GENOMIC DNA]</scope>
    <source>
        <strain evidence="3">cv. G240</strain>
        <tissue evidence="2">Leaf</tissue>
    </source>
</reference>
<feature type="compositionally biased region" description="Basic residues" evidence="1">
    <location>
        <begin position="22"/>
        <end position="42"/>
    </location>
</feature>
<feature type="compositionally biased region" description="Basic and acidic residues" evidence="1">
    <location>
        <begin position="1"/>
        <end position="21"/>
    </location>
</feature>
<evidence type="ECO:0000313" key="3">
    <source>
        <dbReference type="Proteomes" id="UP000593564"/>
    </source>
</evidence>
<reference evidence="3" key="1">
    <citation type="journal article" date="2020" name="Nat. Commun.">
        <title>Genome assembly of wild tea tree DASZ reveals pedigree and selection history of tea varieties.</title>
        <authorList>
            <person name="Zhang W."/>
            <person name="Zhang Y."/>
            <person name="Qiu H."/>
            <person name="Guo Y."/>
            <person name="Wan H."/>
            <person name="Zhang X."/>
            <person name="Scossa F."/>
            <person name="Alseekh S."/>
            <person name="Zhang Q."/>
            <person name="Wang P."/>
            <person name="Xu L."/>
            <person name="Schmidt M.H."/>
            <person name="Jia X."/>
            <person name="Li D."/>
            <person name="Zhu A."/>
            <person name="Guo F."/>
            <person name="Chen W."/>
            <person name="Ni D."/>
            <person name="Usadel B."/>
            <person name="Fernie A.R."/>
            <person name="Wen W."/>
        </authorList>
    </citation>
    <scope>NUCLEOTIDE SEQUENCE [LARGE SCALE GENOMIC DNA]</scope>
    <source>
        <strain evidence="3">cv. G240</strain>
    </source>
</reference>
<comment type="caution">
    <text evidence="2">The sequence shown here is derived from an EMBL/GenBank/DDBJ whole genome shotgun (WGS) entry which is preliminary data.</text>
</comment>
<dbReference type="Proteomes" id="UP000593564">
    <property type="component" value="Unassembled WGS sequence"/>
</dbReference>
<accession>A0A7J7G4Y4</accession>
<feature type="region of interest" description="Disordered" evidence="1">
    <location>
        <begin position="1"/>
        <end position="52"/>
    </location>
</feature>
<name>A0A7J7G4Y4_CAMSI</name>
<organism evidence="2 3">
    <name type="scientific">Camellia sinensis</name>
    <name type="common">Tea plant</name>
    <name type="synonym">Thea sinensis</name>
    <dbReference type="NCBI Taxonomy" id="4442"/>
    <lineage>
        <taxon>Eukaryota</taxon>
        <taxon>Viridiplantae</taxon>
        <taxon>Streptophyta</taxon>
        <taxon>Embryophyta</taxon>
        <taxon>Tracheophyta</taxon>
        <taxon>Spermatophyta</taxon>
        <taxon>Magnoliopsida</taxon>
        <taxon>eudicotyledons</taxon>
        <taxon>Gunneridae</taxon>
        <taxon>Pentapetalae</taxon>
        <taxon>asterids</taxon>
        <taxon>Ericales</taxon>
        <taxon>Theaceae</taxon>
        <taxon>Camellia</taxon>
    </lineage>
</organism>
<gene>
    <name evidence="2" type="ORF">HYC85_030565</name>
</gene>
<protein>
    <submittedName>
        <fullName evidence="2">Uncharacterized protein</fullName>
    </submittedName>
</protein>
<evidence type="ECO:0000256" key="1">
    <source>
        <dbReference type="SAM" id="MobiDB-lite"/>
    </source>
</evidence>
<keyword evidence="3" id="KW-1185">Reference proteome</keyword>
<dbReference type="EMBL" id="JACBKZ010000014">
    <property type="protein sequence ID" value="KAF5934394.1"/>
    <property type="molecule type" value="Genomic_DNA"/>
</dbReference>